<name>A0A2P5A7V6_PARAD</name>
<dbReference type="PANTHER" id="PTHR11439">
    <property type="entry name" value="GAG-POL-RELATED RETROTRANSPOSON"/>
    <property type="match status" value="1"/>
</dbReference>
<keyword evidence="2" id="KW-1185">Reference proteome</keyword>
<dbReference type="AlphaFoldDB" id="A0A2P5A7V6"/>
<protein>
    <submittedName>
        <fullName evidence="1">Uncharacterized protein</fullName>
    </submittedName>
</protein>
<dbReference type="Proteomes" id="UP000237105">
    <property type="component" value="Unassembled WGS sequence"/>
</dbReference>
<dbReference type="CDD" id="cd09272">
    <property type="entry name" value="RNase_HI_RT_Ty1"/>
    <property type="match status" value="1"/>
</dbReference>
<reference evidence="2" key="1">
    <citation type="submission" date="2016-06" db="EMBL/GenBank/DDBJ databases">
        <title>Parallel loss of symbiosis genes in relatives of nitrogen-fixing non-legume Parasponia.</title>
        <authorList>
            <person name="Van Velzen R."/>
            <person name="Holmer R."/>
            <person name="Bu F."/>
            <person name="Rutten L."/>
            <person name="Van Zeijl A."/>
            <person name="Liu W."/>
            <person name="Santuari L."/>
            <person name="Cao Q."/>
            <person name="Sharma T."/>
            <person name="Shen D."/>
            <person name="Roswanjaya Y."/>
            <person name="Wardhani T."/>
            <person name="Kalhor M.S."/>
            <person name="Jansen J."/>
            <person name="Van den Hoogen J."/>
            <person name="Gungor B."/>
            <person name="Hartog M."/>
            <person name="Hontelez J."/>
            <person name="Verver J."/>
            <person name="Yang W.-C."/>
            <person name="Schijlen E."/>
            <person name="Repin R."/>
            <person name="Schilthuizen M."/>
            <person name="Schranz E."/>
            <person name="Heidstra R."/>
            <person name="Miyata K."/>
            <person name="Fedorova E."/>
            <person name="Kohlen W."/>
            <person name="Bisseling T."/>
            <person name="Smit S."/>
            <person name="Geurts R."/>
        </authorList>
    </citation>
    <scope>NUCLEOTIDE SEQUENCE [LARGE SCALE GENOMIC DNA]</scope>
    <source>
        <strain evidence="2">cv. WU1-14</strain>
    </source>
</reference>
<proteinExistence type="predicted"/>
<dbReference type="EMBL" id="JXTB01000798">
    <property type="protein sequence ID" value="PON32618.1"/>
    <property type="molecule type" value="Genomic_DNA"/>
</dbReference>
<dbReference type="PANTHER" id="PTHR11439:SF470">
    <property type="entry name" value="CYSTEINE-RICH RLK (RECEPTOR-LIKE PROTEIN KINASE) 8"/>
    <property type="match status" value="1"/>
</dbReference>
<comment type="caution">
    <text evidence="1">The sequence shown here is derived from an EMBL/GenBank/DDBJ whole genome shotgun (WGS) entry which is preliminary data.</text>
</comment>
<accession>A0A2P5A7V6</accession>
<evidence type="ECO:0000313" key="1">
    <source>
        <dbReference type="EMBL" id="PON32618.1"/>
    </source>
</evidence>
<evidence type="ECO:0000313" key="2">
    <source>
        <dbReference type="Proteomes" id="UP000237105"/>
    </source>
</evidence>
<organism evidence="1 2">
    <name type="scientific">Parasponia andersonii</name>
    <name type="common">Sponia andersonii</name>
    <dbReference type="NCBI Taxonomy" id="3476"/>
    <lineage>
        <taxon>Eukaryota</taxon>
        <taxon>Viridiplantae</taxon>
        <taxon>Streptophyta</taxon>
        <taxon>Embryophyta</taxon>
        <taxon>Tracheophyta</taxon>
        <taxon>Spermatophyta</taxon>
        <taxon>Magnoliopsida</taxon>
        <taxon>eudicotyledons</taxon>
        <taxon>Gunneridae</taxon>
        <taxon>Pentapetalae</taxon>
        <taxon>rosids</taxon>
        <taxon>fabids</taxon>
        <taxon>Rosales</taxon>
        <taxon>Cannabaceae</taxon>
        <taxon>Parasponia</taxon>
    </lineage>
</organism>
<sequence length="169" mass="19417">MHDPREIHLQATYCVLHYLKGSLGKGILFKKNDRLTLEAYTDADYASSTVDRRSMTSYCTFFGGNLVTWSKKQNLVVRSSAESEFKTMAQGVCDLLWSKIILDDLKVKYEGPMNLYCDNKSVINIAHNPVQHDKTKHIKIDTLHQAKARRRVNLHVLYTFRESTSKCSD</sequence>
<gene>
    <name evidence="1" type="ORF">PanWU01x14_359870</name>
</gene>
<dbReference type="OrthoDB" id="1193140at2759"/>
<dbReference type="STRING" id="3476.A0A2P5A7V6"/>